<evidence type="ECO:0000256" key="1">
    <source>
        <dbReference type="ARBA" id="ARBA00004141"/>
    </source>
</evidence>
<evidence type="ECO:0000256" key="7">
    <source>
        <dbReference type="ARBA" id="ARBA00022692"/>
    </source>
</evidence>
<evidence type="ECO:0000256" key="3">
    <source>
        <dbReference type="ARBA" id="ARBA00022448"/>
    </source>
</evidence>
<dbReference type="NCBIfam" id="TIGR01131">
    <property type="entry name" value="ATP_synt_6_or_A"/>
    <property type="match status" value="1"/>
</dbReference>
<evidence type="ECO:0000256" key="4">
    <source>
        <dbReference type="ARBA" id="ARBA00022475"/>
    </source>
</evidence>
<feature type="transmembrane region" description="Helical" evidence="13">
    <location>
        <begin position="112"/>
        <end position="131"/>
    </location>
</feature>
<dbReference type="Proteomes" id="UP000241436">
    <property type="component" value="Unassembled WGS sequence"/>
</dbReference>
<dbReference type="HAMAP" id="MF_01393">
    <property type="entry name" value="ATP_synth_a_bact"/>
    <property type="match status" value="1"/>
</dbReference>
<dbReference type="InterPro" id="IPR000568">
    <property type="entry name" value="ATP_synth_F0_asu"/>
</dbReference>
<organism evidence="15 16">
    <name type="scientific">Candidatus Methylomirabilis limnetica</name>
    <dbReference type="NCBI Taxonomy" id="2033718"/>
    <lineage>
        <taxon>Bacteria</taxon>
        <taxon>Candidatus Methylomirabilota</taxon>
        <taxon>Candidatus Methylomirabilia</taxon>
        <taxon>Candidatus Methylomirabilales</taxon>
        <taxon>Candidatus Methylomirabilaceae</taxon>
        <taxon>Candidatus Methylomirabilis</taxon>
    </lineage>
</organism>
<keyword evidence="10 13" id="KW-0406">Ion transport</keyword>
<keyword evidence="4 13" id="KW-1003">Cell membrane</keyword>
<keyword evidence="7 13" id="KW-0812">Transmembrane</keyword>
<keyword evidence="11 13" id="KW-0472">Membrane</keyword>
<dbReference type="Pfam" id="PF00119">
    <property type="entry name" value="ATP-synt_A"/>
    <property type="match status" value="1"/>
</dbReference>
<keyword evidence="8 13" id="KW-0375">Hydrogen ion transport</keyword>
<keyword evidence="6 13" id="KW-0138">CF(0)</keyword>
<dbReference type="PANTHER" id="PTHR42823:SF3">
    <property type="entry name" value="ATP SYNTHASE SUBUNIT A, CHLOROPLASTIC"/>
    <property type="match status" value="1"/>
</dbReference>
<dbReference type="InterPro" id="IPR035908">
    <property type="entry name" value="F0_ATP_A_sf"/>
</dbReference>
<keyword evidence="16" id="KW-1185">Reference proteome</keyword>
<dbReference type="CDD" id="cd00310">
    <property type="entry name" value="ATP-synt_Fo_a_6"/>
    <property type="match status" value="1"/>
</dbReference>
<evidence type="ECO:0000256" key="13">
    <source>
        <dbReference type="HAMAP-Rule" id="MF_01393"/>
    </source>
</evidence>
<protein>
    <recommendedName>
        <fullName evidence="13 14">ATP synthase subunit a</fullName>
    </recommendedName>
    <alternativeName>
        <fullName evidence="13">ATP synthase F0 sector subunit a</fullName>
    </alternativeName>
    <alternativeName>
        <fullName evidence="13">F-ATPase subunit 6</fullName>
    </alternativeName>
</protein>
<evidence type="ECO:0000256" key="2">
    <source>
        <dbReference type="ARBA" id="ARBA00006810"/>
    </source>
</evidence>
<reference evidence="15 16" key="1">
    <citation type="submission" date="2017-09" db="EMBL/GenBank/DDBJ databases">
        <title>Bloom of a denitrifying methanotroph, Candidatus Methylomirabilis limnetica, in a deep stratified lake.</title>
        <authorList>
            <person name="Graf J.S."/>
            <person name="Marchant H.K."/>
            <person name="Tienken D."/>
            <person name="Hach P.F."/>
            <person name="Brand A."/>
            <person name="Schubert C.J."/>
            <person name="Kuypers M.M."/>
            <person name="Milucka J."/>
        </authorList>
    </citation>
    <scope>NUCLEOTIDE SEQUENCE [LARGE SCALE GENOMIC DNA]</scope>
    <source>
        <strain evidence="15 16">Zug</strain>
    </source>
</reference>
<feature type="transmembrane region" description="Helical" evidence="13">
    <location>
        <begin position="82"/>
        <end position="100"/>
    </location>
</feature>
<feature type="transmembrane region" description="Helical" evidence="13">
    <location>
        <begin position="143"/>
        <end position="163"/>
    </location>
</feature>
<evidence type="ECO:0000313" key="16">
    <source>
        <dbReference type="Proteomes" id="UP000241436"/>
    </source>
</evidence>
<evidence type="ECO:0000256" key="14">
    <source>
        <dbReference type="RuleBase" id="RU000483"/>
    </source>
</evidence>
<comment type="similarity">
    <text evidence="2 13 14">Belongs to the ATPase A chain family.</text>
</comment>
<dbReference type="GO" id="GO:0042777">
    <property type="term" value="P:proton motive force-driven plasma membrane ATP synthesis"/>
    <property type="evidence" value="ECO:0007669"/>
    <property type="project" value="TreeGrafter"/>
</dbReference>
<name>A0A2T4U0U3_9BACT</name>
<dbReference type="PRINTS" id="PR00123">
    <property type="entry name" value="ATPASEA"/>
</dbReference>
<accession>A0A2T4U0U3</accession>
<dbReference type="GO" id="GO:0046933">
    <property type="term" value="F:proton-transporting ATP synthase activity, rotational mechanism"/>
    <property type="evidence" value="ECO:0007669"/>
    <property type="project" value="UniProtKB-UniRule"/>
</dbReference>
<keyword evidence="5" id="KW-0997">Cell inner membrane</keyword>
<dbReference type="OrthoDB" id="9809130at2"/>
<dbReference type="GO" id="GO:0045259">
    <property type="term" value="C:proton-transporting ATP synthase complex"/>
    <property type="evidence" value="ECO:0007669"/>
    <property type="project" value="UniProtKB-KW"/>
</dbReference>
<dbReference type="GO" id="GO:0005886">
    <property type="term" value="C:plasma membrane"/>
    <property type="evidence" value="ECO:0007669"/>
    <property type="project" value="UniProtKB-SubCell"/>
</dbReference>
<keyword evidence="9 13" id="KW-1133">Transmembrane helix</keyword>
<dbReference type="InterPro" id="IPR023011">
    <property type="entry name" value="ATP_synth_F0_asu_AS"/>
</dbReference>
<gene>
    <name evidence="13 15" type="primary">atpB</name>
    <name evidence="15" type="ORF">CLG94_01640</name>
</gene>
<keyword evidence="3 13" id="KW-0813">Transport</keyword>
<evidence type="ECO:0000256" key="8">
    <source>
        <dbReference type="ARBA" id="ARBA00022781"/>
    </source>
</evidence>
<evidence type="ECO:0000256" key="5">
    <source>
        <dbReference type="ARBA" id="ARBA00022519"/>
    </source>
</evidence>
<comment type="caution">
    <text evidence="15">The sequence shown here is derived from an EMBL/GenBank/DDBJ whole genome shotgun (WGS) entry which is preliminary data.</text>
</comment>
<feature type="transmembrane region" description="Helical" evidence="13">
    <location>
        <begin position="183"/>
        <end position="202"/>
    </location>
</feature>
<evidence type="ECO:0000256" key="12">
    <source>
        <dbReference type="ARBA" id="ARBA00023310"/>
    </source>
</evidence>
<dbReference type="RefSeq" id="WP_107561159.1">
    <property type="nucleotide sequence ID" value="NZ_NVQC01000009.1"/>
</dbReference>
<dbReference type="EMBL" id="NVQC01000009">
    <property type="protein sequence ID" value="PTL36995.1"/>
    <property type="molecule type" value="Genomic_DNA"/>
</dbReference>
<reference evidence="16" key="2">
    <citation type="journal article" date="2018" name="Environ. Microbiol.">
        <title>Bloom of a denitrifying methanotroph, 'Candidatus Methylomirabilis limnetica', in a deep stratified lake.</title>
        <authorList>
            <person name="Graf J.S."/>
            <person name="Mayr M.J."/>
            <person name="Marchant H.K."/>
            <person name="Tienken D."/>
            <person name="Hach P.F."/>
            <person name="Brand A."/>
            <person name="Schubert C.J."/>
            <person name="Kuypers M.M."/>
            <person name="Milucka J."/>
        </authorList>
    </citation>
    <scope>NUCLEOTIDE SEQUENCE [LARGE SCALE GENOMIC DNA]</scope>
    <source>
        <strain evidence="16">Zug</strain>
    </source>
</reference>
<dbReference type="AlphaFoldDB" id="A0A2T4U0U3"/>
<evidence type="ECO:0000313" key="15">
    <source>
        <dbReference type="EMBL" id="PTL36995.1"/>
    </source>
</evidence>
<dbReference type="FunFam" id="1.20.120.220:FF:000006">
    <property type="entry name" value="ATP synthase subunit a"/>
    <property type="match status" value="1"/>
</dbReference>
<comment type="subcellular location">
    <subcellularLocation>
        <location evidence="13 14">Cell membrane</location>
        <topology evidence="13 14">Multi-pass membrane protein</topology>
    </subcellularLocation>
    <subcellularLocation>
        <location evidence="1">Membrane</location>
        <topology evidence="1">Multi-pass membrane protein</topology>
    </subcellularLocation>
</comment>
<evidence type="ECO:0000256" key="11">
    <source>
        <dbReference type="ARBA" id="ARBA00023136"/>
    </source>
</evidence>
<dbReference type="PROSITE" id="PS00449">
    <property type="entry name" value="ATPASE_A"/>
    <property type="match status" value="1"/>
</dbReference>
<evidence type="ECO:0000256" key="10">
    <source>
        <dbReference type="ARBA" id="ARBA00023065"/>
    </source>
</evidence>
<evidence type="ECO:0000256" key="9">
    <source>
        <dbReference type="ARBA" id="ARBA00022989"/>
    </source>
</evidence>
<keyword evidence="12 13" id="KW-0066">ATP synthesis</keyword>
<feature type="transmembrane region" description="Helical" evidence="13">
    <location>
        <begin position="29"/>
        <end position="46"/>
    </location>
</feature>
<dbReference type="InterPro" id="IPR045082">
    <property type="entry name" value="ATP_syn_F0_a_bact/chloroplast"/>
</dbReference>
<comment type="function">
    <text evidence="13 14">Key component of the proton channel; it plays a direct role in the translocation of protons across the membrane.</text>
</comment>
<feature type="transmembrane region" description="Helical" evidence="13">
    <location>
        <begin position="209"/>
        <end position="229"/>
    </location>
</feature>
<dbReference type="PANTHER" id="PTHR42823">
    <property type="entry name" value="ATP SYNTHASE SUBUNIT A, CHLOROPLASTIC"/>
    <property type="match status" value="1"/>
</dbReference>
<dbReference type="Gene3D" id="1.20.120.220">
    <property type="entry name" value="ATP synthase, F0 complex, subunit A"/>
    <property type="match status" value="1"/>
</dbReference>
<proteinExistence type="inferred from homology"/>
<sequence length="239" mass="26365">MEHHPTFIQIPNFLGALGIPGDWVPEQVAMAWVVMAILIGVSYLATRRLDAVPGPIQNLMEVVVETFLDLLTQMIGPKGKRYLPLIGTAGLFILVGNLLGTVPGFKPPTANLNTTAALAITVFLSYNYFGIREHGIIAYLRHFCGPILWLAPIMFPIELIGHLARPISLSIRLFGNIFGEESVVAILLSLIWLGIPYVIYLGIMMPLSLFTSIVQSFVFVMLSMVYIAGAVQTEHEEHH</sequence>
<dbReference type="SUPFAM" id="SSF81336">
    <property type="entry name" value="F1F0 ATP synthase subunit A"/>
    <property type="match status" value="1"/>
</dbReference>
<evidence type="ECO:0000256" key="6">
    <source>
        <dbReference type="ARBA" id="ARBA00022547"/>
    </source>
</evidence>